<name>A0A8S9P174_BRACR</name>
<dbReference type="AlphaFoldDB" id="A0A8S9P174"/>
<evidence type="ECO:0000259" key="6">
    <source>
        <dbReference type="PROSITE" id="PS51213"/>
    </source>
</evidence>
<evidence type="ECO:0000256" key="5">
    <source>
        <dbReference type="SAM" id="MobiDB-lite"/>
    </source>
</evidence>
<dbReference type="SMART" id="SM01188">
    <property type="entry name" value="ELK"/>
    <property type="match status" value="1"/>
</dbReference>
<feature type="compositionally biased region" description="Basic and acidic residues" evidence="5">
    <location>
        <begin position="1"/>
        <end position="29"/>
    </location>
</feature>
<feature type="compositionally biased region" description="Basic and acidic residues" evidence="5">
    <location>
        <begin position="51"/>
        <end position="62"/>
    </location>
</feature>
<gene>
    <name evidence="7" type="ORF">F2Q69_00002568</name>
</gene>
<comment type="subcellular location">
    <subcellularLocation>
        <location evidence="4">Nucleus</location>
    </subcellularLocation>
</comment>
<reference evidence="7" key="1">
    <citation type="submission" date="2019-12" db="EMBL/GenBank/DDBJ databases">
        <title>Genome sequencing and annotation of Brassica cretica.</title>
        <authorList>
            <person name="Studholme D.J."/>
            <person name="Sarris P."/>
        </authorList>
    </citation>
    <scope>NUCLEOTIDE SEQUENCE</scope>
    <source>
        <strain evidence="7">PFS-109/04</strain>
        <tissue evidence="7">Leaf</tissue>
    </source>
</reference>
<dbReference type="Proteomes" id="UP000712600">
    <property type="component" value="Unassembled WGS sequence"/>
</dbReference>
<organism evidence="7 8">
    <name type="scientific">Brassica cretica</name>
    <name type="common">Mustard</name>
    <dbReference type="NCBI Taxonomy" id="69181"/>
    <lineage>
        <taxon>Eukaryota</taxon>
        <taxon>Viridiplantae</taxon>
        <taxon>Streptophyta</taxon>
        <taxon>Embryophyta</taxon>
        <taxon>Tracheophyta</taxon>
        <taxon>Spermatophyta</taxon>
        <taxon>Magnoliopsida</taxon>
        <taxon>eudicotyledons</taxon>
        <taxon>Gunneridae</taxon>
        <taxon>Pentapetalae</taxon>
        <taxon>rosids</taxon>
        <taxon>malvids</taxon>
        <taxon>Brassicales</taxon>
        <taxon>Brassicaceae</taxon>
        <taxon>Brassiceae</taxon>
        <taxon>Brassica</taxon>
    </lineage>
</organism>
<feature type="non-terminal residue" evidence="7">
    <location>
        <position position="1"/>
    </location>
</feature>
<keyword evidence="3 4" id="KW-0539">Nucleus</keyword>
<dbReference type="InterPro" id="IPR050224">
    <property type="entry name" value="TALE_homeobox"/>
</dbReference>
<accession>A0A8S9P174</accession>
<feature type="domain" description="ELK" evidence="6">
    <location>
        <begin position="59"/>
        <end position="79"/>
    </location>
</feature>
<dbReference type="InterPro" id="IPR005539">
    <property type="entry name" value="ELK_dom"/>
</dbReference>
<evidence type="ECO:0000256" key="2">
    <source>
        <dbReference type="ARBA" id="ARBA00023155"/>
    </source>
</evidence>
<evidence type="ECO:0000313" key="8">
    <source>
        <dbReference type="Proteomes" id="UP000712600"/>
    </source>
</evidence>
<dbReference type="GO" id="GO:0003677">
    <property type="term" value="F:DNA binding"/>
    <property type="evidence" value="ECO:0007669"/>
    <property type="project" value="UniProtKB-KW"/>
</dbReference>
<dbReference type="PANTHER" id="PTHR11850">
    <property type="entry name" value="HOMEOBOX PROTEIN TRANSCRIPTION FACTORS"/>
    <property type="match status" value="1"/>
</dbReference>
<proteinExistence type="inferred from homology"/>
<keyword evidence="2" id="KW-0371">Homeobox</keyword>
<dbReference type="GO" id="GO:0005634">
    <property type="term" value="C:nucleus"/>
    <property type="evidence" value="ECO:0007669"/>
    <property type="project" value="UniProtKB-SubCell"/>
</dbReference>
<feature type="region of interest" description="Disordered" evidence="5">
    <location>
        <begin position="1"/>
        <end position="62"/>
    </location>
</feature>
<sequence length="110" mass="13006">MEEYQHESRCTPHRTDEKLKFETDGKSEGIESSDEEQDNNNSGGEAELPEIDPRAEDRELKNHLLKKYSGYLSSLKQELSKKKKKGKLPKEARQKLLTWWELHYKWPYPS</sequence>
<dbReference type="EMBL" id="QGKX02001521">
    <property type="protein sequence ID" value="KAF3509746.1"/>
    <property type="molecule type" value="Genomic_DNA"/>
</dbReference>
<evidence type="ECO:0000313" key="7">
    <source>
        <dbReference type="EMBL" id="KAF3509746.1"/>
    </source>
</evidence>
<dbReference type="PROSITE" id="PS51213">
    <property type="entry name" value="ELK"/>
    <property type="match status" value="1"/>
</dbReference>
<comment type="caution">
    <text evidence="7">The sequence shown here is derived from an EMBL/GenBank/DDBJ whole genome shotgun (WGS) entry which is preliminary data.</text>
</comment>
<evidence type="ECO:0000256" key="3">
    <source>
        <dbReference type="ARBA" id="ARBA00023242"/>
    </source>
</evidence>
<dbReference type="Gene3D" id="1.10.10.60">
    <property type="entry name" value="Homeodomain-like"/>
    <property type="match status" value="1"/>
</dbReference>
<protein>
    <recommendedName>
        <fullName evidence="6">ELK domain-containing protein</fullName>
    </recommendedName>
</protein>
<dbReference type="Pfam" id="PF03789">
    <property type="entry name" value="ELK"/>
    <property type="match status" value="1"/>
</dbReference>
<comment type="similarity">
    <text evidence="4">Belongs to the TALE/KNOX homeobox family.</text>
</comment>
<evidence type="ECO:0000256" key="1">
    <source>
        <dbReference type="ARBA" id="ARBA00023125"/>
    </source>
</evidence>
<keyword evidence="1" id="KW-0238">DNA-binding</keyword>
<evidence type="ECO:0000256" key="4">
    <source>
        <dbReference type="PROSITE-ProRule" id="PRU00559"/>
    </source>
</evidence>